<dbReference type="EMBL" id="LZSO01000008">
    <property type="protein sequence ID" value="OBB33700.1"/>
    <property type="molecule type" value="Genomic_DNA"/>
</dbReference>
<dbReference type="SUPFAM" id="SSF51658">
    <property type="entry name" value="Xylose isomerase-like"/>
    <property type="match status" value="1"/>
</dbReference>
<evidence type="ECO:0000313" key="2">
    <source>
        <dbReference type="EMBL" id="OBB33700.1"/>
    </source>
</evidence>
<evidence type="ECO:0000259" key="1">
    <source>
        <dbReference type="Pfam" id="PF01261"/>
    </source>
</evidence>
<dbReference type="PANTHER" id="PTHR12110">
    <property type="entry name" value="HYDROXYPYRUVATE ISOMERASE"/>
    <property type="match status" value="1"/>
</dbReference>
<gene>
    <name evidence="2" type="ORF">A5792_11410</name>
</gene>
<dbReference type="Gene3D" id="3.20.20.150">
    <property type="entry name" value="Divalent-metal-dependent TIM barrel enzymes"/>
    <property type="match status" value="1"/>
</dbReference>
<dbReference type="Proteomes" id="UP000093902">
    <property type="component" value="Unassembled WGS sequence"/>
</dbReference>
<evidence type="ECO:0000313" key="3">
    <source>
        <dbReference type="Proteomes" id="UP000093902"/>
    </source>
</evidence>
<dbReference type="AlphaFoldDB" id="A0A1A0RGP3"/>
<dbReference type="InterPro" id="IPR050312">
    <property type="entry name" value="IolE/XylAMocC-like"/>
</dbReference>
<protein>
    <submittedName>
        <fullName evidence="2">Xylose isomerase</fullName>
    </submittedName>
</protein>
<sequence length="272" mass="28893">MVNTDRLAIEYLSVFGLPPVEFVHLVAELGVSYLSTGLTAMPLESLGYPPFSLRDDAGLRRDMRSAMDDCAVTISLGEGFLIVPGTDCTAFAADLDMMQELGAPRINTLGLDPDCHRTFDQFATLTELAAERGMSTTLEMMPGSVVGDLDTAVAAVRHVGRPDFQLLIDTMHLARSGAGAAQVRALDADVIGYAQLSDSPVIDNLADYIVAATFERMIPGMGTLHLAEIVEALPGDIPIGLEVPMRALAEAGIGPRDRLRPCVAAARALVPA</sequence>
<dbReference type="PANTHER" id="PTHR12110:SF48">
    <property type="entry name" value="BLL3656 PROTEIN"/>
    <property type="match status" value="1"/>
</dbReference>
<organism evidence="2 3">
    <name type="scientific">Mycolicibacterium peregrinum</name>
    <name type="common">Mycobacterium peregrinum</name>
    <dbReference type="NCBI Taxonomy" id="43304"/>
    <lineage>
        <taxon>Bacteria</taxon>
        <taxon>Bacillati</taxon>
        <taxon>Actinomycetota</taxon>
        <taxon>Actinomycetes</taxon>
        <taxon>Mycobacteriales</taxon>
        <taxon>Mycobacteriaceae</taxon>
        <taxon>Mycolicibacterium</taxon>
    </lineage>
</organism>
<accession>A0A1A0RGP3</accession>
<feature type="domain" description="Xylose isomerase-like TIM barrel" evidence="1">
    <location>
        <begin position="60"/>
        <end position="247"/>
    </location>
</feature>
<dbReference type="GO" id="GO:0016853">
    <property type="term" value="F:isomerase activity"/>
    <property type="evidence" value="ECO:0007669"/>
    <property type="project" value="UniProtKB-KW"/>
</dbReference>
<dbReference type="InterPro" id="IPR013022">
    <property type="entry name" value="Xyl_isomerase-like_TIM-brl"/>
</dbReference>
<name>A0A1A0RGP3_MYCPR</name>
<proteinExistence type="predicted"/>
<keyword evidence="2" id="KW-0413">Isomerase</keyword>
<comment type="caution">
    <text evidence="2">The sequence shown here is derived from an EMBL/GenBank/DDBJ whole genome shotgun (WGS) entry which is preliminary data.</text>
</comment>
<reference evidence="3" key="1">
    <citation type="submission" date="2016-06" db="EMBL/GenBank/DDBJ databases">
        <authorList>
            <person name="Sutton G."/>
            <person name="Brinkac L."/>
            <person name="Sanka R."/>
            <person name="Adams M."/>
            <person name="Lau E."/>
            <person name="Mehaffy C."/>
            <person name="Tameris M."/>
            <person name="Hatherill M."/>
            <person name="Hanekom W."/>
            <person name="Mahomed H."/>
            <person name="Mcshane H."/>
        </authorList>
    </citation>
    <scope>NUCLEOTIDE SEQUENCE [LARGE SCALE GENOMIC DNA]</scope>
    <source>
        <strain evidence="3">852002-51209_SCH5440388</strain>
    </source>
</reference>
<dbReference type="InterPro" id="IPR036237">
    <property type="entry name" value="Xyl_isomerase-like_sf"/>
</dbReference>
<dbReference type="Pfam" id="PF01261">
    <property type="entry name" value="AP_endonuc_2"/>
    <property type="match status" value="1"/>
</dbReference>